<name>A0A8K0PIP2_9PEZI</name>
<evidence type="ECO:0000256" key="6">
    <source>
        <dbReference type="SAM" id="MobiDB-lite"/>
    </source>
</evidence>
<evidence type="ECO:0000256" key="1">
    <source>
        <dbReference type="ARBA" id="ARBA00000885"/>
    </source>
</evidence>
<proteinExistence type="predicted"/>
<dbReference type="PROSITE" id="PS50890">
    <property type="entry name" value="PUA"/>
    <property type="match status" value="1"/>
</dbReference>
<dbReference type="InterPro" id="IPR035983">
    <property type="entry name" value="Hect_E3_ubiquitin_ligase"/>
</dbReference>
<comment type="caution">
    <text evidence="8">The sequence shown here is derived from an EMBL/GenBank/DDBJ whole genome shotgun (WGS) entry which is preliminary data.</text>
</comment>
<dbReference type="SUPFAM" id="SSF56204">
    <property type="entry name" value="Hect, E3 ligase catalytic domain"/>
    <property type="match status" value="1"/>
</dbReference>
<dbReference type="InterPro" id="IPR000569">
    <property type="entry name" value="HECT_dom"/>
</dbReference>
<dbReference type="PANTHER" id="PTHR45700:SF2">
    <property type="entry name" value="UBIQUITIN-PROTEIN LIGASE E3C"/>
    <property type="match status" value="1"/>
</dbReference>
<dbReference type="GO" id="GO:0000209">
    <property type="term" value="P:protein polyubiquitination"/>
    <property type="evidence" value="ECO:0007669"/>
    <property type="project" value="InterPro"/>
</dbReference>
<dbReference type="Pfam" id="PF00632">
    <property type="entry name" value="HECT"/>
    <property type="match status" value="1"/>
</dbReference>
<dbReference type="AlphaFoldDB" id="A0A8K0PIP2"/>
<feature type="region of interest" description="Disordered" evidence="6">
    <location>
        <begin position="728"/>
        <end position="750"/>
    </location>
</feature>
<gene>
    <name evidence="8" type="ORF">KVT40_000491</name>
</gene>
<dbReference type="InterPro" id="IPR044611">
    <property type="entry name" value="E3A/B/C-like"/>
</dbReference>
<dbReference type="Gene3D" id="3.30.2410.10">
    <property type="entry name" value="Hect, E3 ligase catalytic domain"/>
    <property type="match status" value="1"/>
</dbReference>
<comment type="catalytic activity">
    <reaction evidence="1">
        <text>S-ubiquitinyl-[E2 ubiquitin-conjugating enzyme]-L-cysteine + [acceptor protein]-L-lysine = [E2 ubiquitin-conjugating enzyme]-L-cysteine + N(6)-ubiquitinyl-[acceptor protein]-L-lysine.</text>
        <dbReference type="EC" id="2.3.2.26"/>
    </reaction>
</comment>
<sequence length="944" mass="107652">MLGMEVQRSDGTKQYTLNTRRARVLKVVNHLRWQIQHGCKDVRCVAPTCYTTRLRESRKNGQGPLRKYTELSALAVAFSLVSSPDAQGMLCPFVTEKQISMLGSPEKGQVDQKSLIQRLCSTSAVNYFLRGDHEQEPGQLDTVELGDPPTCVQDESPTIGWKELQEINIFLTNRWTYKCGRFHTLADQRIAKVHEYIIKLFESPQRLEASFRDILPDLPGRMTESNSNAMTLTLESLSKRHRIPLHECLRRCLRRIQGDAVDMDLRRIIVVCFLTLGLLNQDRMIQQSINDVPEEKRMPEFITSWGVATGPSFDLVVTICEVLSQRLRQGAGDKLMASLMGSLYLTGGVITISAMAVRVGLWVHFLQTTLLKEWDKSPLIRISSSTGHILEVLETILMKDWSDAGVFNKDEPDHAAWPEHAYHLHMLGGHYIGGLWQYFNTETACHLWLEGNLNKDVRHVFTYQFLYQKEDYWQFFRTCCHIHMRQAVKGASFVHYARQRIFPGLTQQHDEYLDRRLKVVEESYLVLKISRDDIVTIAMDQLWQREGRQLRKPLRVRLGSDEGEIGHDLGGVQIEFFNLLCRELFEGGCPMFTTDQSTQLSWFAVGSLEPLHRYELIGVLFGLAIYNGITLPVSFPLAFYKKLIGCTTNRNDLAELWPGVLKSLLEVEKYEGDVENDLALEQTYNIRANGVDMSIDATQYGADYYNCEIPHERKGRVRVFWAKSDANSQKKRKDKSPASGGDESQGSDVQEVDVDNLSWPGWEFTKASAGETAVPVTNENRSAHIEQYARWILDYSIRPQFYAFASGFYEVIDPRIGRLMPATYLRQLVEGSAQIDVADLKRLITYEGYTADSEQIVWFWSIIEEYEQEKLRSLLEFVTGSRRMPASGQQSLRFNISKIEGDAVSLPGASTCFGNLLLPEYNSKEVMETKMGIALEHSLGFGQA</sequence>
<keyword evidence="9" id="KW-1185">Reference proteome</keyword>
<accession>A0A8K0PIP2</accession>
<dbReference type="OrthoDB" id="5981550at2759"/>
<keyword evidence="3" id="KW-0808">Transferase</keyword>
<reference evidence="8" key="1">
    <citation type="submission" date="2021-07" db="EMBL/GenBank/DDBJ databases">
        <title>Elsinoe batatas strain:CRI-CJ2 Genome sequencing and assembly.</title>
        <authorList>
            <person name="Huang L."/>
        </authorList>
    </citation>
    <scope>NUCLEOTIDE SEQUENCE</scope>
    <source>
        <strain evidence="8">CRI-CJ2</strain>
    </source>
</reference>
<evidence type="ECO:0000313" key="8">
    <source>
        <dbReference type="EMBL" id="KAG8631351.1"/>
    </source>
</evidence>
<dbReference type="GO" id="GO:0061630">
    <property type="term" value="F:ubiquitin protein ligase activity"/>
    <property type="evidence" value="ECO:0007669"/>
    <property type="project" value="UniProtKB-EC"/>
</dbReference>
<dbReference type="EMBL" id="JAESVG020000001">
    <property type="protein sequence ID" value="KAG8631351.1"/>
    <property type="molecule type" value="Genomic_DNA"/>
</dbReference>
<evidence type="ECO:0000256" key="5">
    <source>
        <dbReference type="PROSITE-ProRule" id="PRU00104"/>
    </source>
</evidence>
<keyword evidence="4 5" id="KW-0833">Ubl conjugation pathway</keyword>
<evidence type="ECO:0000256" key="2">
    <source>
        <dbReference type="ARBA" id="ARBA00012485"/>
    </source>
</evidence>
<protein>
    <recommendedName>
        <fullName evidence="2">HECT-type E3 ubiquitin transferase</fullName>
        <ecNumber evidence="2">2.3.2.26</ecNumber>
    </recommendedName>
</protein>
<evidence type="ECO:0000259" key="7">
    <source>
        <dbReference type="PROSITE" id="PS50237"/>
    </source>
</evidence>
<feature type="domain" description="HECT" evidence="7">
    <location>
        <begin position="546"/>
        <end position="944"/>
    </location>
</feature>
<dbReference type="InterPro" id="IPR032353">
    <property type="entry name" value="AZUL"/>
</dbReference>
<dbReference type="SMART" id="SM00119">
    <property type="entry name" value="HECTc"/>
    <property type="match status" value="1"/>
</dbReference>
<dbReference type="Pfam" id="PF16558">
    <property type="entry name" value="AZUL"/>
    <property type="match status" value="1"/>
</dbReference>
<evidence type="ECO:0000256" key="3">
    <source>
        <dbReference type="ARBA" id="ARBA00022679"/>
    </source>
</evidence>
<evidence type="ECO:0000256" key="4">
    <source>
        <dbReference type="ARBA" id="ARBA00022786"/>
    </source>
</evidence>
<dbReference type="Proteomes" id="UP000809789">
    <property type="component" value="Unassembled WGS sequence"/>
</dbReference>
<dbReference type="Gene3D" id="3.90.1750.10">
    <property type="entry name" value="Hect, E3 ligase catalytic domains"/>
    <property type="match status" value="1"/>
</dbReference>
<organism evidence="8 9">
    <name type="scientific">Elsinoe batatas</name>
    <dbReference type="NCBI Taxonomy" id="2601811"/>
    <lineage>
        <taxon>Eukaryota</taxon>
        <taxon>Fungi</taxon>
        <taxon>Dikarya</taxon>
        <taxon>Ascomycota</taxon>
        <taxon>Pezizomycotina</taxon>
        <taxon>Dothideomycetes</taxon>
        <taxon>Dothideomycetidae</taxon>
        <taxon>Myriangiales</taxon>
        <taxon>Elsinoaceae</taxon>
        <taxon>Elsinoe</taxon>
    </lineage>
</organism>
<dbReference type="GO" id="GO:0006511">
    <property type="term" value="P:ubiquitin-dependent protein catabolic process"/>
    <property type="evidence" value="ECO:0007669"/>
    <property type="project" value="TreeGrafter"/>
</dbReference>
<evidence type="ECO:0000313" key="9">
    <source>
        <dbReference type="Proteomes" id="UP000809789"/>
    </source>
</evidence>
<dbReference type="PANTHER" id="PTHR45700">
    <property type="entry name" value="UBIQUITIN-PROTEIN LIGASE E3C"/>
    <property type="match status" value="1"/>
</dbReference>
<feature type="active site" description="Glycyl thioester intermediate" evidence="5">
    <location>
        <position position="912"/>
    </location>
</feature>
<dbReference type="EC" id="2.3.2.26" evidence="2"/>
<dbReference type="PROSITE" id="PS50237">
    <property type="entry name" value="HECT"/>
    <property type="match status" value="1"/>
</dbReference>